<reference evidence="1 2" key="1">
    <citation type="journal article" date="2016" name="Front. Microbiol.">
        <title>Comprehensive Phylogenetic Analysis of Bovine Non-aureus Staphylococci Species Based on Whole-Genome Sequencing.</title>
        <authorList>
            <person name="Naushad S."/>
            <person name="Barkema H.W."/>
            <person name="Luby C."/>
            <person name="Condas L.A."/>
            <person name="Nobrega D.B."/>
            <person name="Carson D.A."/>
            <person name="De Buck J."/>
        </authorList>
    </citation>
    <scope>NUCLEOTIDE SEQUENCE [LARGE SCALE GENOMIC DNA]</scope>
    <source>
        <strain evidence="1 2">SNUC 1388</strain>
    </source>
</reference>
<dbReference type="RefSeq" id="WP_107528091.1">
    <property type="nucleotide sequence ID" value="NZ_JAIBNG010000004.1"/>
</dbReference>
<evidence type="ECO:0000313" key="2">
    <source>
        <dbReference type="Proteomes" id="UP000283576"/>
    </source>
</evidence>
<accession>A0A2T4SXY4</accession>
<gene>
    <name evidence="1" type="ORF">BUZ01_09440</name>
</gene>
<evidence type="ECO:0000313" key="1">
    <source>
        <dbReference type="EMBL" id="RIL42405.1"/>
    </source>
</evidence>
<name>A0A2T4SXY4_STAGA</name>
<dbReference type="EMBL" id="QXRZ01000005">
    <property type="protein sequence ID" value="RIL42405.1"/>
    <property type="molecule type" value="Genomic_DNA"/>
</dbReference>
<sequence length="140" mass="16643">MKMNIKLLYFKTYISAQILTLCHFSTHHFLYPATMDKTLHYFFETQQLSIPLQTKKAKQTLNIRKFLPLYINSETILFPLTTKRSAIQYYINAMAITGLKSLQYGTVIYFENTKYIEVTIPYTFVYKKWQESISLSHHSY</sequence>
<comment type="caution">
    <text evidence="1">The sequence shown here is derived from an EMBL/GenBank/DDBJ whole genome shotgun (WGS) entry which is preliminary data.</text>
</comment>
<organism evidence="1 2">
    <name type="scientific">Staphylococcus gallinarum</name>
    <dbReference type="NCBI Taxonomy" id="1293"/>
    <lineage>
        <taxon>Bacteria</taxon>
        <taxon>Bacillati</taxon>
        <taxon>Bacillota</taxon>
        <taxon>Bacilli</taxon>
        <taxon>Bacillales</taxon>
        <taxon>Staphylococcaceae</taxon>
        <taxon>Staphylococcus</taxon>
    </lineage>
</organism>
<proteinExistence type="predicted"/>
<dbReference type="Proteomes" id="UP000283576">
    <property type="component" value="Unassembled WGS sequence"/>
</dbReference>
<protein>
    <recommendedName>
        <fullName evidence="3">Competence protein ComK</fullName>
    </recommendedName>
</protein>
<dbReference type="AlphaFoldDB" id="A0A2T4SXY4"/>
<evidence type="ECO:0008006" key="3">
    <source>
        <dbReference type="Google" id="ProtNLM"/>
    </source>
</evidence>